<feature type="compositionally biased region" description="Low complexity" evidence="5">
    <location>
        <begin position="458"/>
        <end position="471"/>
    </location>
</feature>
<feature type="region of interest" description="Disordered" evidence="5">
    <location>
        <begin position="438"/>
        <end position="475"/>
    </location>
</feature>
<dbReference type="GO" id="GO:0008270">
    <property type="term" value="F:zinc ion binding"/>
    <property type="evidence" value="ECO:0007669"/>
    <property type="project" value="UniProtKB-KW"/>
</dbReference>
<comment type="caution">
    <text evidence="10">The sequence shown here is derived from an EMBL/GenBank/DDBJ whole genome shotgun (WGS) entry which is preliminary data.</text>
</comment>
<evidence type="ECO:0000259" key="7">
    <source>
        <dbReference type="PROSITE" id="PS50089"/>
    </source>
</evidence>
<evidence type="ECO:0000313" key="11">
    <source>
        <dbReference type="Proteomes" id="UP000193719"/>
    </source>
</evidence>
<evidence type="ECO:0000256" key="2">
    <source>
        <dbReference type="ARBA" id="ARBA00022771"/>
    </source>
</evidence>
<dbReference type="InterPro" id="IPR043145">
    <property type="entry name" value="Znf_ZZ_sf"/>
</dbReference>
<dbReference type="PROSITE" id="PS50016">
    <property type="entry name" value="ZF_PHD_2"/>
    <property type="match status" value="1"/>
</dbReference>
<dbReference type="OrthoDB" id="8062037at2759"/>
<accession>A0A1Y1VAJ8</accession>
<evidence type="ECO:0000256" key="4">
    <source>
        <dbReference type="PROSITE-ProRule" id="PRU00228"/>
    </source>
</evidence>
<dbReference type="Pfam" id="PF00569">
    <property type="entry name" value="ZZ"/>
    <property type="match status" value="1"/>
</dbReference>
<feature type="compositionally biased region" description="Low complexity" evidence="5">
    <location>
        <begin position="543"/>
        <end position="574"/>
    </location>
</feature>
<name>A0A1Y1VAJ8_9FUNG</name>
<dbReference type="PROSITE" id="PS50966">
    <property type="entry name" value="ZF_SWIM"/>
    <property type="match status" value="1"/>
</dbReference>
<feature type="region of interest" description="Disordered" evidence="5">
    <location>
        <begin position="536"/>
        <end position="593"/>
    </location>
</feature>
<dbReference type="InterPro" id="IPR019787">
    <property type="entry name" value="Znf_PHD-finger"/>
</dbReference>
<reference evidence="10 11" key="2">
    <citation type="submission" date="2016-08" db="EMBL/GenBank/DDBJ databases">
        <title>Pervasive Adenine N6-methylation of Active Genes in Fungi.</title>
        <authorList>
            <consortium name="DOE Joint Genome Institute"/>
            <person name="Mondo S.J."/>
            <person name="Dannebaum R.O."/>
            <person name="Kuo R.C."/>
            <person name="Labutti K."/>
            <person name="Haridas S."/>
            <person name="Kuo A."/>
            <person name="Salamov A."/>
            <person name="Ahrendt S.R."/>
            <person name="Lipzen A."/>
            <person name="Sullivan W."/>
            <person name="Andreopoulos W.B."/>
            <person name="Clum A."/>
            <person name="Lindquist E."/>
            <person name="Daum C."/>
            <person name="Ramamoorthy G.K."/>
            <person name="Gryganskyi A."/>
            <person name="Culley D."/>
            <person name="Magnuson J.K."/>
            <person name="James T.Y."/>
            <person name="O'Malley M.A."/>
            <person name="Stajich J.E."/>
            <person name="Spatafora J.W."/>
            <person name="Visel A."/>
            <person name="Grigoriev I.V."/>
        </authorList>
    </citation>
    <scope>NUCLEOTIDE SEQUENCE [LARGE SCALE GENOMIC DNA]</scope>
    <source>
        <strain evidence="11">finn</strain>
    </source>
</reference>
<keyword evidence="11" id="KW-1185">Reference proteome</keyword>
<dbReference type="CDD" id="cd16494">
    <property type="entry name" value="RING-CH-C4HC3_ZSWM2"/>
    <property type="match status" value="1"/>
</dbReference>
<evidence type="ECO:0000256" key="5">
    <source>
        <dbReference type="SAM" id="MobiDB-lite"/>
    </source>
</evidence>
<evidence type="ECO:0000256" key="3">
    <source>
        <dbReference type="ARBA" id="ARBA00022833"/>
    </source>
</evidence>
<evidence type="ECO:0000313" key="10">
    <source>
        <dbReference type="EMBL" id="ORX50406.1"/>
    </source>
</evidence>
<proteinExistence type="predicted"/>
<dbReference type="Pfam" id="PF04434">
    <property type="entry name" value="SWIM"/>
    <property type="match status" value="1"/>
</dbReference>
<keyword evidence="3" id="KW-0862">Zinc</keyword>
<organism evidence="10 11">
    <name type="scientific">Piromyces finnis</name>
    <dbReference type="NCBI Taxonomy" id="1754191"/>
    <lineage>
        <taxon>Eukaryota</taxon>
        <taxon>Fungi</taxon>
        <taxon>Fungi incertae sedis</taxon>
        <taxon>Chytridiomycota</taxon>
        <taxon>Chytridiomycota incertae sedis</taxon>
        <taxon>Neocallimastigomycetes</taxon>
        <taxon>Neocallimastigales</taxon>
        <taxon>Neocallimastigaceae</taxon>
        <taxon>Piromyces</taxon>
    </lineage>
</organism>
<dbReference type="PANTHER" id="PTHR21540">
    <property type="entry name" value="RING FINGER AND SWIM DOMAIN-CONTAINING PROTEIN 2"/>
    <property type="match status" value="1"/>
</dbReference>
<gene>
    <name evidence="10" type="ORF">BCR36DRAFT_404515</name>
</gene>
<dbReference type="InterPro" id="IPR039903">
    <property type="entry name" value="Zswim2"/>
</dbReference>
<dbReference type="InterPro" id="IPR001841">
    <property type="entry name" value="Znf_RING"/>
</dbReference>
<protein>
    <recommendedName>
        <fullName evidence="12">RING-type domain-containing protein</fullName>
    </recommendedName>
</protein>
<sequence length="593" mass="68509">MDRIYPYRSRAPNKNFKEKIEKAKQSSFYIIQELGPLAFIVREDKFISEKKQKGIKYRVSLGEHQICTCGSFQSEKDICVHLLWIMLKYYGINEDNEILYQLSLINREINLLLELRDARLRKSKKTHHKNKEKDKENDDSENDMDKYNSKVKQREIEDDQICPICQETFKDSPTPVTFCRLSCGNNIHVNCMKMVMEHQLSTNSADDMIKCPLCRNNFNTVKEFKKELQNINNKMKSKKYKEKEKKLNHYGYICHHCSVNPIHGKCHKCTSCKNYYLCDNCFLKGNHSEHTFKGRLSKKDLWELSVRYIESTLPEGLIQNLQNRELSEEDYNTLLLLDQKVIQGSIPLHVINSFPTKKVKYGDKDKYSCVICNTTVKMNEIIRKLPCQHNFHQNCIDKWLLHTRSTCPICGLAAYSSIIKDDSEDSIPNMESNIYKANSYPELDEKKNKKKKKEANKELNNNSSDNTASSSSDKKNETKNLFICGNSAIKFEDIIEDNNLNKKGQKIRSNHHEKSLINNKLSKEDSLDILEINSSTINRPKSKNNGSNNNDDANNNNNNSSGSSSSSSTSCSSRSRSKSDIKKSKSKTKINTK</sequence>
<feature type="domain" description="ZZ-type" evidence="8">
    <location>
        <begin position="249"/>
        <end position="300"/>
    </location>
</feature>
<dbReference type="InterPro" id="IPR013083">
    <property type="entry name" value="Znf_RING/FYVE/PHD"/>
</dbReference>
<dbReference type="InterPro" id="IPR000433">
    <property type="entry name" value="Znf_ZZ"/>
</dbReference>
<evidence type="ECO:0000259" key="6">
    <source>
        <dbReference type="PROSITE" id="PS50016"/>
    </source>
</evidence>
<dbReference type="AlphaFoldDB" id="A0A1Y1VAJ8"/>
<dbReference type="GO" id="GO:0061630">
    <property type="term" value="F:ubiquitin protein ligase activity"/>
    <property type="evidence" value="ECO:0007669"/>
    <property type="project" value="InterPro"/>
</dbReference>
<dbReference type="PROSITE" id="PS50135">
    <property type="entry name" value="ZF_ZZ_2"/>
    <property type="match status" value="1"/>
</dbReference>
<keyword evidence="2 4" id="KW-0863">Zinc-finger</keyword>
<dbReference type="SMART" id="SM00184">
    <property type="entry name" value="RING"/>
    <property type="match status" value="2"/>
</dbReference>
<feature type="region of interest" description="Disordered" evidence="5">
    <location>
        <begin position="123"/>
        <end position="145"/>
    </location>
</feature>
<dbReference type="STRING" id="1754191.A0A1Y1VAJ8"/>
<evidence type="ECO:0008006" key="12">
    <source>
        <dbReference type="Google" id="ProtNLM"/>
    </source>
</evidence>
<dbReference type="PANTHER" id="PTHR21540:SF3">
    <property type="entry name" value="E3 UBIQUITIN-PROTEIN LIGASE ZSWIM2"/>
    <property type="match status" value="1"/>
</dbReference>
<dbReference type="PROSITE" id="PS50089">
    <property type="entry name" value="ZF_RING_2"/>
    <property type="match status" value="2"/>
</dbReference>
<evidence type="ECO:0000259" key="9">
    <source>
        <dbReference type="PROSITE" id="PS50966"/>
    </source>
</evidence>
<keyword evidence="1" id="KW-0479">Metal-binding</keyword>
<dbReference type="Gene3D" id="3.30.40.10">
    <property type="entry name" value="Zinc/RING finger domain, C3HC4 (zinc finger)"/>
    <property type="match status" value="2"/>
</dbReference>
<feature type="domain" description="RING-type" evidence="7">
    <location>
        <begin position="162"/>
        <end position="215"/>
    </location>
</feature>
<dbReference type="Proteomes" id="UP000193719">
    <property type="component" value="Unassembled WGS sequence"/>
</dbReference>
<dbReference type="EMBL" id="MCFH01000021">
    <property type="protein sequence ID" value="ORX50406.1"/>
    <property type="molecule type" value="Genomic_DNA"/>
</dbReference>
<dbReference type="SMART" id="SM00291">
    <property type="entry name" value="ZnF_ZZ"/>
    <property type="match status" value="1"/>
</dbReference>
<feature type="domain" description="RING-type" evidence="7">
    <location>
        <begin position="369"/>
        <end position="410"/>
    </location>
</feature>
<feature type="non-terminal residue" evidence="10">
    <location>
        <position position="593"/>
    </location>
</feature>
<dbReference type="InterPro" id="IPR007527">
    <property type="entry name" value="Znf_SWIM"/>
</dbReference>
<feature type="compositionally biased region" description="Basic residues" evidence="5">
    <location>
        <begin position="584"/>
        <end position="593"/>
    </location>
</feature>
<dbReference type="Pfam" id="PF13639">
    <property type="entry name" value="zf-RING_2"/>
    <property type="match status" value="1"/>
</dbReference>
<feature type="domain" description="SWIM-type" evidence="9">
    <location>
        <begin position="57"/>
        <end position="90"/>
    </location>
</feature>
<feature type="domain" description="PHD-type" evidence="6">
    <location>
        <begin position="159"/>
        <end position="217"/>
    </location>
</feature>
<evidence type="ECO:0000256" key="1">
    <source>
        <dbReference type="ARBA" id="ARBA00022723"/>
    </source>
</evidence>
<dbReference type="SUPFAM" id="SSF57850">
    <property type="entry name" value="RING/U-box"/>
    <property type="match status" value="3"/>
</dbReference>
<reference evidence="10 11" key="1">
    <citation type="submission" date="2016-08" db="EMBL/GenBank/DDBJ databases">
        <title>Genomes of anaerobic fungi encode conserved fungal cellulosomes for biomass hydrolysis.</title>
        <authorList>
            <consortium name="DOE Joint Genome Institute"/>
            <person name="Haitjema C.H."/>
            <person name="Gilmore S.P."/>
            <person name="Henske J.K."/>
            <person name="Solomon K.V."/>
            <person name="De Groot R."/>
            <person name="Kuo A."/>
            <person name="Mondo S.J."/>
            <person name="Salamov A.A."/>
            <person name="Labutti K."/>
            <person name="Zhao Z."/>
            <person name="Chiniquy J."/>
            <person name="Barry K."/>
            <person name="Brewer H.M."/>
            <person name="Purvine S.O."/>
            <person name="Wright A.T."/>
            <person name="Boxma B."/>
            <person name="Van Alen T."/>
            <person name="Hackstein J.H."/>
            <person name="Baker S.E."/>
            <person name="Grigoriev I.V."/>
            <person name="O'Malley M.A."/>
        </authorList>
    </citation>
    <scope>NUCLEOTIDE SEQUENCE [LARGE SCALE GENOMIC DNA]</scope>
    <source>
        <strain evidence="11">finn</strain>
    </source>
</reference>
<dbReference type="Gene3D" id="3.30.60.90">
    <property type="match status" value="1"/>
</dbReference>
<evidence type="ECO:0000259" key="8">
    <source>
        <dbReference type="PROSITE" id="PS50135"/>
    </source>
</evidence>